<feature type="domain" description="Glycoside hydrolase family 2 catalytic" evidence="5">
    <location>
        <begin position="310"/>
        <end position="602"/>
    </location>
</feature>
<dbReference type="InterPro" id="IPR006104">
    <property type="entry name" value="Glyco_hydro_2_N"/>
</dbReference>
<dbReference type="EMBL" id="JAVDVI010000019">
    <property type="protein sequence ID" value="MDR6969377.1"/>
    <property type="molecule type" value="Genomic_DNA"/>
</dbReference>
<name>A0ABU1TU87_9FLAO</name>
<dbReference type="SUPFAM" id="SSF51445">
    <property type="entry name" value="(Trans)glycosidases"/>
    <property type="match status" value="1"/>
</dbReference>
<dbReference type="InterPro" id="IPR006101">
    <property type="entry name" value="Glyco_hydro_2"/>
</dbReference>
<dbReference type="InterPro" id="IPR036156">
    <property type="entry name" value="Beta-gal/glucu_dom_sf"/>
</dbReference>
<gene>
    <name evidence="7" type="ORF">J2X31_003408</name>
</gene>
<dbReference type="PANTHER" id="PTHR42732">
    <property type="entry name" value="BETA-GALACTOSIDASE"/>
    <property type="match status" value="1"/>
</dbReference>
<dbReference type="Gene3D" id="3.20.20.80">
    <property type="entry name" value="Glycosidases"/>
    <property type="match status" value="1"/>
</dbReference>
<evidence type="ECO:0000256" key="1">
    <source>
        <dbReference type="ARBA" id="ARBA00007401"/>
    </source>
</evidence>
<evidence type="ECO:0000259" key="4">
    <source>
        <dbReference type="Pfam" id="PF00703"/>
    </source>
</evidence>
<dbReference type="PROSITE" id="PS00608">
    <property type="entry name" value="GLYCOSYL_HYDROL_F2_2"/>
    <property type="match status" value="1"/>
</dbReference>
<dbReference type="SUPFAM" id="SSF49303">
    <property type="entry name" value="beta-Galactosidase/glucuronidase domain"/>
    <property type="match status" value="1"/>
</dbReference>
<dbReference type="Gene3D" id="2.60.40.10">
    <property type="entry name" value="Immunoglobulins"/>
    <property type="match status" value="1"/>
</dbReference>
<organism evidence="7 8">
    <name type="scientific">Flavobacterium arsenatis</name>
    <dbReference type="NCBI Taxonomy" id="1484332"/>
    <lineage>
        <taxon>Bacteria</taxon>
        <taxon>Pseudomonadati</taxon>
        <taxon>Bacteroidota</taxon>
        <taxon>Flavobacteriia</taxon>
        <taxon>Flavobacteriales</taxon>
        <taxon>Flavobacteriaceae</taxon>
        <taxon>Flavobacterium</taxon>
    </lineage>
</organism>
<dbReference type="Pfam" id="PF02836">
    <property type="entry name" value="Glyco_hydro_2_C"/>
    <property type="match status" value="1"/>
</dbReference>
<evidence type="ECO:0000259" key="6">
    <source>
        <dbReference type="Pfam" id="PF02837"/>
    </source>
</evidence>
<dbReference type="InterPro" id="IPR006102">
    <property type="entry name" value="Ig-like_GH2"/>
</dbReference>
<feature type="domain" description="Glycosyl hydrolases family 2 sugar binding" evidence="6">
    <location>
        <begin position="110"/>
        <end position="212"/>
    </location>
</feature>
<dbReference type="InterPro" id="IPR023232">
    <property type="entry name" value="Glyco_hydro_2_AS"/>
</dbReference>
<dbReference type="GO" id="GO:0004566">
    <property type="term" value="F:beta-glucuronidase activity"/>
    <property type="evidence" value="ECO:0007669"/>
    <property type="project" value="UniProtKB-EC"/>
</dbReference>
<accession>A0ABU1TU87</accession>
<evidence type="ECO:0000256" key="2">
    <source>
        <dbReference type="ARBA" id="ARBA00022801"/>
    </source>
</evidence>
<dbReference type="InterPro" id="IPR008979">
    <property type="entry name" value="Galactose-bd-like_sf"/>
</dbReference>
<evidence type="ECO:0000256" key="3">
    <source>
        <dbReference type="ARBA" id="ARBA00023295"/>
    </source>
</evidence>
<protein>
    <submittedName>
        <fullName evidence="7">Beta-glucuronidase</fullName>
        <ecNumber evidence="7">3.2.1.31</ecNumber>
    </submittedName>
</protein>
<reference evidence="7 8" key="1">
    <citation type="submission" date="2023-07" db="EMBL/GenBank/DDBJ databases">
        <title>Sorghum-associated microbial communities from plants grown in Nebraska, USA.</title>
        <authorList>
            <person name="Schachtman D."/>
        </authorList>
    </citation>
    <scope>NUCLEOTIDE SEQUENCE [LARGE SCALE GENOMIC DNA]</scope>
    <source>
        <strain evidence="7 8">3773</strain>
    </source>
</reference>
<sequence>MSRKNYKEIVLVLITFISFHFSGNSQKTIQNIYGRERLSLNGSWKYIIDPYQMGYLDYRQKPFDESKSGKGGFYDNLTSMENSKAEYNFDFEPTLQVPGDWNSQDERLLFYEGTLWYKRDFTVSLKSDKKYFLHFGAVNYESHVYLNGKKLGVHKGGFTPFQFDVSDKLNDGNNFVVVMVDNTRKKDEVPTINTDWWNYGGITRDVTLVTTPASYIEDYKVQLAKADKDNIEGFIQVKGNNKKENVVLEIPELKIKSTFTTDENGYVKFTFPLKKVQYWSPEMPKLYQVTITSSTDKITDKIGFRTIKTVNKDILLNGKSIFLKGISVHDENPLLGGRLRSEGDMRMILNWAKDLGCNYIRLAHYTHNEAMLRLADEVGLFVWAEVPVYWTISWSNPETYKNAENQLTVGIERDKNRASIAIWSVGNETPISNERNIFMGKLIDKARSLDDTRLIAAALEVDREGYIATVDDALGEKLDLASFNEYGGWYWSEPKELPKYSFDIKFNKPVVISEFGAEAVAGFHGDEDTIWSEEFQELFYIKQLEMLERIDGLRGMTPWILVDFKSPRRQHPIHQNFWNRKGLISETGKKKKAFYILQNYYKYKTIDKKK</sequence>
<dbReference type="EC" id="3.2.1.31" evidence="7"/>
<dbReference type="Proteomes" id="UP001255185">
    <property type="component" value="Unassembled WGS sequence"/>
</dbReference>
<dbReference type="Gene3D" id="2.60.120.260">
    <property type="entry name" value="Galactose-binding domain-like"/>
    <property type="match status" value="1"/>
</dbReference>
<proteinExistence type="inferred from homology"/>
<dbReference type="PRINTS" id="PR00132">
    <property type="entry name" value="GLHYDRLASE2"/>
</dbReference>
<evidence type="ECO:0000259" key="5">
    <source>
        <dbReference type="Pfam" id="PF02836"/>
    </source>
</evidence>
<dbReference type="Pfam" id="PF02837">
    <property type="entry name" value="Glyco_hydro_2_N"/>
    <property type="match status" value="1"/>
</dbReference>
<keyword evidence="3 7" id="KW-0326">Glycosidase</keyword>
<dbReference type="Pfam" id="PF00703">
    <property type="entry name" value="Glyco_hydro_2"/>
    <property type="match status" value="1"/>
</dbReference>
<feature type="domain" description="Glycoside hydrolase family 2 immunoglobulin-like beta-sandwich" evidence="4">
    <location>
        <begin position="215"/>
        <end position="305"/>
    </location>
</feature>
<dbReference type="InterPro" id="IPR017853">
    <property type="entry name" value="GH"/>
</dbReference>
<dbReference type="RefSeq" id="WP_310028371.1">
    <property type="nucleotide sequence ID" value="NZ_JAVDVI010000019.1"/>
</dbReference>
<comment type="caution">
    <text evidence="7">The sequence shown here is derived from an EMBL/GenBank/DDBJ whole genome shotgun (WGS) entry which is preliminary data.</text>
</comment>
<keyword evidence="8" id="KW-1185">Reference proteome</keyword>
<dbReference type="SUPFAM" id="SSF49785">
    <property type="entry name" value="Galactose-binding domain-like"/>
    <property type="match status" value="1"/>
</dbReference>
<keyword evidence="2 7" id="KW-0378">Hydrolase</keyword>
<dbReference type="PANTHER" id="PTHR42732:SF1">
    <property type="entry name" value="BETA-MANNOSIDASE"/>
    <property type="match status" value="1"/>
</dbReference>
<evidence type="ECO:0000313" key="8">
    <source>
        <dbReference type="Proteomes" id="UP001255185"/>
    </source>
</evidence>
<comment type="similarity">
    <text evidence="1">Belongs to the glycosyl hydrolase 2 family.</text>
</comment>
<evidence type="ECO:0000313" key="7">
    <source>
        <dbReference type="EMBL" id="MDR6969377.1"/>
    </source>
</evidence>
<dbReference type="InterPro" id="IPR006103">
    <property type="entry name" value="Glyco_hydro_2_cat"/>
</dbReference>
<dbReference type="InterPro" id="IPR013783">
    <property type="entry name" value="Ig-like_fold"/>
</dbReference>
<dbReference type="InterPro" id="IPR051913">
    <property type="entry name" value="GH2_Domain-Containing"/>
</dbReference>